<gene>
    <name evidence="6" type="ORF">PGLA2088_LOCUS17946</name>
</gene>
<name>A0A813J870_POLGL</name>
<organism evidence="6 7">
    <name type="scientific">Polarella glacialis</name>
    <name type="common">Dinoflagellate</name>
    <dbReference type="NCBI Taxonomy" id="89957"/>
    <lineage>
        <taxon>Eukaryota</taxon>
        <taxon>Sar</taxon>
        <taxon>Alveolata</taxon>
        <taxon>Dinophyceae</taxon>
        <taxon>Suessiales</taxon>
        <taxon>Suessiaceae</taxon>
        <taxon>Polarella</taxon>
    </lineage>
</organism>
<proteinExistence type="predicted"/>
<comment type="subcellular location">
    <subcellularLocation>
        <location evidence="1">Membrane</location>
        <topology evidence="1">Multi-pass membrane protein</topology>
    </subcellularLocation>
</comment>
<evidence type="ECO:0000256" key="2">
    <source>
        <dbReference type="ARBA" id="ARBA00022692"/>
    </source>
</evidence>
<evidence type="ECO:0000256" key="1">
    <source>
        <dbReference type="ARBA" id="ARBA00004141"/>
    </source>
</evidence>
<evidence type="ECO:0000256" key="3">
    <source>
        <dbReference type="ARBA" id="ARBA00022989"/>
    </source>
</evidence>
<reference evidence="6" key="1">
    <citation type="submission" date="2021-02" db="EMBL/GenBank/DDBJ databases">
        <authorList>
            <person name="Dougan E. K."/>
            <person name="Rhodes N."/>
            <person name="Thang M."/>
            <person name="Chan C."/>
        </authorList>
    </citation>
    <scope>NUCLEOTIDE SEQUENCE</scope>
</reference>
<feature type="transmembrane region" description="Helical" evidence="5">
    <location>
        <begin position="145"/>
        <end position="168"/>
    </location>
</feature>
<keyword evidence="3 5" id="KW-1133">Transmembrane helix</keyword>
<feature type="transmembrane region" description="Helical" evidence="5">
    <location>
        <begin position="115"/>
        <end position="133"/>
    </location>
</feature>
<evidence type="ECO:0000313" key="6">
    <source>
        <dbReference type="EMBL" id="CAE8672212.1"/>
    </source>
</evidence>
<comment type="caution">
    <text evidence="6">The sequence shown here is derived from an EMBL/GenBank/DDBJ whole genome shotgun (WGS) entry which is preliminary data.</text>
</comment>
<feature type="transmembrane region" description="Helical" evidence="5">
    <location>
        <begin position="180"/>
        <end position="197"/>
    </location>
</feature>
<evidence type="ECO:0000256" key="5">
    <source>
        <dbReference type="SAM" id="Phobius"/>
    </source>
</evidence>
<keyword evidence="4 5" id="KW-0472">Membrane</keyword>
<dbReference type="EMBL" id="CAJNNW010024401">
    <property type="protein sequence ID" value="CAE8672212.1"/>
    <property type="molecule type" value="Genomic_DNA"/>
</dbReference>
<feature type="transmembrane region" description="Helical" evidence="5">
    <location>
        <begin position="82"/>
        <end position="103"/>
    </location>
</feature>
<evidence type="ECO:0000256" key="4">
    <source>
        <dbReference type="ARBA" id="ARBA00023136"/>
    </source>
</evidence>
<dbReference type="InterPro" id="IPR013714">
    <property type="entry name" value="Golgi_TVP15"/>
</dbReference>
<dbReference type="Pfam" id="PF08507">
    <property type="entry name" value="COPI_assoc"/>
    <property type="match status" value="1"/>
</dbReference>
<accession>A0A813J870</accession>
<keyword evidence="2 5" id="KW-0812">Transmembrane</keyword>
<sequence length="218" mass="23204">MAAEEASGGSVSLSPGPAAQMTSVAGPNAAGAVHAQRMAQQAMQSAPQEVSQEFTSQAMSGASRVIGNAAQEVRIFVESNPYSVTALSFIGGLVLALVSFVNLLNIFSIIAPLKYILQIYQLLFGLIICLIDGPGNRLPTLRAKVIGYASFLHTNTSRALFYMFIACIEGEQAGIFRQLVAWYFAAIAVGHLVLTWAKPRNLAQQDSRQQGLVSEGPS</sequence>
<dbReference type="GO" id="GO:0016020">
    <property type="term" value="C:membrane"/>
    <property type="evidence" value="ECO:0007669"/>
    <property type="project" value="UniProtKB-SubCell"/>
</dbReference>
<evidence type="ECO:0000313" key="7">
    <source>
        <dbReference type="Proteomes" id="UP000626109"/>
    </source>
</evidence>
<dbReference type="AlphaFoldDB" id="A0A813J870"/>
<protein>
    <submittedName>
        <fullName evidence="6">Uncharacterized protein</fullName>
    </submittedName>
</protein>
<dbReference type="Proteomes" id="UP000626109">
    <property type="component" value="Unassembled WGS sequence"/>
</dbReference>